<feature type="compositionally biased region" description="Polar residues" evidence="2">
    <location>
        <begin position="1251"/>
        <end position="1267"/>
    </location>
</feature>
<dbReference type="EMBL" id="BKCJ010005973">
    <property type="protein sequence ID" value="GEU69649.1"/>
    <property type="molecule type" value="Genomic_DNA"/>
</dbReference>
<dbReference type="PANTHER" id="PTHR11439:SF509">
    <property type="entry name" value="RNA-DIRECTED DNA POLYMERASE"/>
    <property type="match status" value="1"/>
</dbReference>
<dbReference type="InterPro" id="IPR025724">
    <property type="entry name" value="GAG-pre-integrase_dom"/>
</dbReference>
<name>A0A6L2M881_TANCI</name>
<comment type="caution">
    <text evidence="4">The sequence shown here is derived from an EMBL/GenBank/DDBJ whole genome shotgun (WGS) entry which is preliminary data.</text>
</comment>
<feature type="region of interest" description="Disordered" evidence="2">
    <location>
        <begin position="230"/>
        <end position="253"/>
    </location>
</feature>
<dbReference type="InterPro" id="IPR036397">
    <property type="entry name" value="RNaseH_sf"/>
</dbReference>
<feature type="region of interest" description="Disordered" evidence="2">
    <location>
        <begin position="1470"/>
        <end position="1610"/>
    </location>
</feature>
<dbReference type="InterPro" id="IPR012337">
    <property type="entry name" value="RNaseH-like_sf"/>
</dbReference>
<feature type="domain" description="Integrase catalytic" evidence="3">
    <location>
        <begin position="1"/>
        <end position="86"/>
    </location>
</feature>
<gene>
    <name evidence="4" type="ORF">Tci_041627</name>
</gene>
<feature type="compositionally biased region" description="Basic and acidic residues" evidence="2">
    <location>
        <begin position="1564"/>
        <end position="1601"/>
    </location>
</feature>
<organism evidence="4">
    <name type="scientific">Tanacetum cinerariifolium</name>
    <name type="common">Dalmatian daisy</name>
    <name type="synonym">Chrysanthemum cinerariifolium</name>
    <dbReference type="NCBI Taxonomy" id="118510"/>
    <lineage>
        <taxon>Eukaryota</taxon>
        <taxon>Viridiplantae</taxon>
        <taxon>Streptophyta</taxon>
        <taxon>Embryophyta</taxon>
        <taxon>Tracheophyta</taxon>
        <taxon>Spermatophyta</taxon>
        <taxon>Magnoliopsida</taxon>
        <taxon>eudicotyledons</taxon>
        <taxon>Gunneridae</taxon>
        <taxon>Pentapetalae</taxon>
        <taxon>asterids</taxon>
        <taxon>campanulids</taxon>
        <taxon>Asterales</taxon>
        <taxon>Asteraceae</taxon>
        <taxon>Asteroideae</taxon>
        <taxon>Anthemideae</taxon>
        <taxon>Anthemidinae</taxon>
        <taxon>Tanacetum</taxon>
    </lineage>
</organism>
<dbReference type="PROSITE" id="PS50994">
    <property type="entry name" value="INTEGRASE"/>
    <property type="match status" value="1"/>
</dbReference>
<dbReference type="InterPro" id="IPR001584">
    <property type="entry name" value="Integrase_cat-core"/>
</dbReference>
<dbReference type="SUPFAM" id="SSF57756">
    <property type="entry name" value="Retrovirus zinc finger-like domains"/>
    <property type="match status" value="1"/>
</dbReference>
<reference evidence="4" key="1">
    <citation type="journal article" date="2019" name="Sci. Rep.">
        <title>Draft genome of Tanacetum cinerariifolium, the natural source of mosquito coil.</title>
        <authorList>
            <person name="Yamashiro T."/>
            <person name="Shiraishi A."/>
            <person name="Satake H."/>
            <person name="Nakayama K."/>
        </authorList>
    </citation>
    <scope>NUCLEOTIDE SEQUENCE</scope>
</reference>
<protein>
    <recommendedName>
        <fullName evidence="3">Integrase catalytic domain-containing protein</fullName>
    </recommendedName>
</protein>
<feature type="coiled-coil region" evidence="1">
    <location>
        <begin position="1338"/>
        <end position="1365"/>
    </location>
</feature>
<accession>A0A6L2M881</accession>
<proteinExistence type="predicted"/>
<sequence>MGPFSSSRGNKYILVAVDYLLKWVEAKLLPTNDARVVCKFLKNLFAIFETPRAIISDRGTHFCNDHFAKVMLKFDVTHRLATPYHPKQVVSLPSEWNTHVVVWRNKPDLDTMSFDDLYNNFKIVEQEVKGTTSSSSSSQSMDFVSSPSSTNKVNTTYEVSTANTQISPASTQVSTASTQVSTVNLSDATVYAFLASKQNGNITINGSDTAGYDKSKVECFNRHKLGHFARECRQPRNQDSKNRNQDISRRTANVEETASKAMVAIDGASFDWSYMADDEVPTNMDLMAFSKSKPPPPLTNRRCLSTTVTTNTTPPPPTPPHHSSNSGDSSRCRHRGRAVDGGLDTTAAVELRKILISWAARHQTTIVVAVGRRYSHHSRTMWCRVVMAQPLVKHRGGQPPKTTTVVAAESTTATTAAPWWCRACGEEFQQPKFEGYGPKTSNSVSEDIYNEVKESPDALLVKELVSDDKLEKKTVFPTVAKIEFLRPKQQEKLVRKLVKSKAVNTSRPNSAVVNAIRVNQAIHSLSYKRKELLIVDDLGTRLETCHIFFSMRKLMVDMLPLEETLKEVKSLVKLLDESQVFLRVSRKNNMYSVDLKNVTPSGGLTCLFTKATLDESNLWHRRLGHINFKTMNKLAEAVNTACYVQNKVLVIKPHNKTPYEFFNGRTPSLSFMRPFGCLVTILNTLDPLGKLDRKADEGFFVGYSVNSKVFRVFNSRTRIVEETLHITFLEIKLNVAGSGPPWLFDVDTLTKSMNYKSVVVGNQSNGSAGEARVKTIPNKDYILLPLCTQDLLLSSSSKDSLGDGFKPSGEEEKKDVKNPGNEDNEVLSKEEPRVSQEKDSNYIDALMIQMPNLEEIVFSDEDEDVGAEADMTNLDTNILVSLILTTRIYKDHPIKQIIRDIHSVPQTKRMIKNVTNNEPKKVIQGLTDPSWIEAMQDELLQFKLQQVWTLVDLPYGKRAIGTTCIDRNNKVERGIMVRKKARLVAQGYTQEDGVDYDEVFAPVARIEAIRLFLAYASFKDFIVYQMDVKSAFLYGRIEEEVYVCQPSGFEDLEFTDKVYKVEKALYGLHQAPRAWSTRKEMCIEFEKMMHKKLQMSSMHDKYVDEILKKFGFSTVKTTSTPIETSKPLLKDENAEDVDVHLYRSMIGSLMYLTSLRPDIMFAVCACARFQVTPKVSHLHAVKIIFRYLKVQLKLGLWYPKDSSFNLESYTNIDYAGASLDRKSTIGANKTVHEERGDRVERATTTTASLDVDQDNGTINRTQSTTIPNEPIHQGTGSGGSTRPQDTILGDRTAQTRFKRLSKESHEPPLLRVNTLGSGDDSMKLIELIDLCTKLSDRVLDLENVKDAQALEIQKLKKRVKRLEKKRKSRTPQLKRRLFKVRIESSAKKSLEDKEIQGRYGHDTEVNTASKSITTASINITNAEPITTISAPVTTAGVSVSNAEPSTPPPTTTTFIKDEDLTIAQTLMKMRSVKSKEKSKEKGVSSTRLTRGVIMKKASKTASRPIVPPQQQLDPKDKGKSIMQEHEKPVKVKDKDQIALDEKVPRRLKAQIQVLEGSRKKAKSSGKEAVSKKKTKEELDQESSKRQKTSESSELAKEPRDKEDDELSQEELQQMMIIVPVQGMNVEALQTKDDLVMPWSLVKGKFNSTELTDDKEREICVELKRLFEPDTDDELWKL</sequence>
<evidence type="ECO:0000313" key="4">
    <source>
        <dbReference type="EMBL" id="GEU69649.1"/>
    </source>
</evidence>
<feature type="compositionally biased region" description="Basic and acidic residues" evidence="2">
    <location>
        <begin position="808"/>
        <end position="817"/>
    </location>
</feature>
<dbReference type="Pfam" id="PF07727">
    <property type="entry name" value="RVT_2"/>
    <property type="match status" value="1"/>
</dbReference>
<feature type="compositionally biased region" description="Basic and acidic residues" evidence="2">
    <location>
        <begin position="826"/>
        <end position="836"/>
    </location>
</feature>
<feature type="region of interest" description="Disordered" evidence="2">
    <location>
        <begin position="1251"/>
        <end position="1288"/>
    </location>
</feature>
<dbReference type="InterPro" id="IPR036875">
    <property type="entry name" value="Znf_CCHC_sf"/>
</dbReference>
<dbReference type="Gene3D" id="3.30.420.10">
    <property type="entry name" value="Ribonuclease H-like superfamily/Ribonuclease H"/>
    <property type="match status" value="1"/>
</dbReference>
<dbReference type="PANTHER" id="PTHR11439">
    <property type="entry name" value="GAG-POL-RELATED RETROTRANSPOSON"/>
    <property type="match status" value="1"/>
</dbReference>
<evidence type="ECO:0000256" key="2">
    <source>
        <dbReference type="SAM" id="MobiDB-lite"/>
    </source>
</evidence>
<dbReference type="GO" id="GO:0015074">
    <property type="term" value="P:DNA integration"/>
    <property type="evidence" value="ECO:0007669"/>
    <property type="project" value="InterPro"/>
</dbReference>
<keyword evidence="1" id="KW-0175">Coiled coil</keyword>
<dbReference type="InterPro" id="IPR057670">
    <property type="entry name" value="SH3_retrovirus"/>
</dbReference>
<dbReference type="Pfam" id="PF13976">
    <property type="entry name" value="gag_pre-integrs"/>
    <property type="match status" value="1"/>
</dbReference>
<dbReference type="GO" id="GO:0008270">
    <property type="term" value="F:zinc ion binding"/>
    <property type="evidence" value="ECO:0007669"/>
    <property type="project" value="InterPro"/>
</dbReference>
<dbReference type="SUPFAM" id="SSF53098">
    <property type="entry name" value="Ribonuclease H-like"/>
    <property type="match status" value="1"/>
</dbReference>
<feature type="region of interest" description="Disordered" evidence="2">
    <location>
        <begin position="289"/>
        <end position="338"/>
    </location>
</feature>
<feature type="compositionally biased region" description="Basic and acidic residues" evidence="2">
    <location>
        <begin position="1473"/>
        <end position="1482"/>
    </location>
</feature>
<feature type="region of interest" description="Disordered" evidence="2">
    <location>
        <begin position="799"/>
        <end position="836"/>
    </location>
</feature>
<dbReference type="Pfam" id="PF00665">
    <property type="entry name" value="rve"/>
    <property type="match status" value="1"/>
</dbReference>
<evidence type="ECO:0000256" key="1">
    <source>
        <dbReference type="SAM" id="Coils"/>
    </source>
</evidence>
<dbReference type="Pfam" id="PF25597">
    <property type="entry name" value="SH3_retrovirus"/>
    <property type="match status" value="1"/>
</dbReference>
<dbReference type="InterPro" id="IPR013103">
    <property type="entry name" value="RVT_2"/>
</dbReference>
<dbReference type="GO" id="GO:0003676">
    <property type="term" value="F:nucleic acid binding"/>
    <property type="evidence" value="ECO:0007669"/>
    <property type="project" value="InterPro"/>
</dbReference>
<evidence type="ECO:0000259" key="3">
    <source>
        <dbReference type="PROSITE" id="PS50994"/>
    </source>
</evidence>
<feature type="compositionally biased region" description="Basic and acidic residues" evidence="2">
    <location>
        <begin position="1513"/>
        <end position="1544"/>
    </location>
</feature>